<evidence type="ECO:0008006" key="3">
    <source>
        <dbReference type="Google" id="ProtNLM"/>
    </source>
</evidence>
<sequence>KLSVKPTYFRLEMNGEKLIEIDIINMIEIVGGVDRMAAHREALGL</sequence>
<dbReference type="InterPro" id="IPR006498">
    <property type="entry name" value="Tail_tube"/>
</dbReference>
<proteinExistence type="predicted"/>
<evidence type="ECO:0000313" key="1">
    <source>
        <dbReference type="EMBL" id="EFB70308.1"/>
    </source>
</evidence>
<gene>
    <name evidence="1" type="ORF">PROVRUST_08559</name>
</gene>
<organism evidence="1 2">
    <name type="scientific">Providencia rustigianii DSM 4541</name>
    <dbReference type="NCBI Taxonomy" id="500637"/>
    <lineage>
        <taxon>Bacteria</taxon>
        <taxon>Pseudomonadati</taxon>
        <taxon>Pseudomonadota</taxon>
        <taxon>Gammaproteobacteria</taxon>
        <taxon>Enterobacterales</taxon>
        <taxon>Morganellaceae</taxon>
        <taxon>Providencia</taxon>
    </lineage>
</organism>
<protein>
    <recommendedName>
        <fullName evidence="3">Phage tail tube protein FII</fullName>
    </recommendedName>
</protein>
<dbReference type="eggNOG" id="COG3498">
    <property type="taxonomic scope" value="Bacteria"/>
</dbReference>
<name>D1P8H8_9GAMM</name>
<accession>D1P8H8</accession>
<dbReference type="EMBL" id="ABXV02000152">
    <property type="protein sequence ID" value="EFB70308.1"/>
    <property type="molecule type" value="Genomic_DNA"/>
</dbReference>
<dbReference type="Proteomes" id="UP000005512">
    <property type="component" value="Unassembled WGS sequence"/>
</dbReference>
<keyword evidence="2" id="KW-1185">Reference proteome</keyword>
<dbReference type="AlphaFoldDB" id="D1P8H8"/>
<evidence type="ECO:0000313" key="2">
    <source>
        <dbReference type="Proteomes" id="UP000005512"/>
    </source>
</evidence>
<dbReference type="Pfam" id="PF04985">
    <property type="entry name" value="Phage_tube"/>
    <property type="match status" value="1"/>
</dbReference>
<reference evidence="1" key="1">
    <citation type="submission" date="2009-12" db="EMBL/GenBank/DDBJ databases">
        <authorList>
            <person name="Weinstock G."/>
            <person name="Sodergren E."/>
            <person name="Clifton S."/>
            <person name="Fulton L."/>
            <person name="Fulton B."/>
            <person name="Courtney L."/>
            <person name="Fronick C."/>
            <person name="Harrison M."/>
            <person name="Strong C."/>
            <person name="Farmer C."/>
            <person name="Delahaunty K."/>
            <person name="Markovic C."/>
            <person name="Hall O."/>
            <person name="Minx P."/>
            <person name="Tomlinson C."/>
            <person name="Mitreva M."/>
            <person name="Nelson J."/>
            <person name="Hou S."/>
            <person name="Wollam A."/>
            <person name="Pepin K.H."/>
            <person name="Johnson M."/>
            <person name="Bhonagiri V."/>
            <person name="Nash W.E."/>
            <person name="Warren W."/>
            <person name="Chinwalla A."/>
            <person name="Mardis E.R."/>
            <person name="Wilson R.K."/>
        </authorList>
    </citation>
    <scope>NUCLEOTIDE SEQUENCE [LARGE SCALE GENOMIC DNA]</scope>
    <source>
        <strain evidence="1">DSM 4541</strain>
    </source>
</reference>
<feature type="non-terminal residue" evidence="1">
    <location>
        <position position="1"/>
    </location>
</feature>
<dbReference type="RefSeq" id="WP_006816533.1">
    <property type="nucleotide sequence ID" value="NZ_GG703845.1"/>
</dbReference>
<comment type="caution">
    <text evidence="1">The sequence shown here is derived from an EMBL/GenBank/DDBJ whole genome shotgun (WGS) entry which is preliminary data.</text>
</comment>
<dbReference type="HOGENOM" id="CLU_3209546_0_0_6"/>